<dbReference type="SUPFAM" id="SSF46626">
    <property type="entry name" value="Cytochrome c"/>
    <property type="match status" value="1"/>
</dbReference>
<dbReference type="Proteomes" id="UP000245802">
    <property type="component" value="Chromosome"/>
</dbReference>
<dbReference type="InterPro" id="IPR011989">
    <property type="entry name" value="ARM-like"/>
</dbReference>
<evidence type="ECO:0000313" key="7">
    <source>
        <dbReference type="EMBL" id="AWM36109.1"/>
    </source>
</evidence>
<dbReference type="GO" id="GO:0046872">
    <property type="term" value="F:metal ion binding"/>
    <property type="evidence" value="ECO:0007669"/>
    <property type="project" value="UniProtKB-KW"/>
</dbReference>
<reference evidence="7 8" key="1">
    <citation type="submission" date="2018-01" db="EMBL/GenBank/DDBJ databases">
        <title>G. obscuriglobus.</title>
        <authorList>
            <person name="Franke J."/>
            <person name="Blomberg W."/>
            <person name="Selmecki A."/>
        </authorList>
    </citation>
    <scope>NUCLEOTIDE SEQUENCE [LARGE SCALE GENOMIC DNA]</scope>
    <source>
        <strain evidence="7 8">DSM 5831</strain>
    </source>
</reference>
<keyword evidence="3 4" id="KW-0408">Iron</keyword>
<feature type="chain" id="PRO_5016322164" evidence="5">
    <location>
        <begin position="20"/>
        <end position="1166"/>
    </location>
</feature>
<dbReference type="InterPro" id="IPR013427">
    <property type="entry name" value="Haem-bd_dom_put"/>
</dbReference>
<dbReference type="Pfam" id="PF23500">
    <property type="entry name" value="DUF7133"/>
    <property type="match status" value="1"/>
</dbReference>
<evidence type="ECO:0000256" key="1">
    <source>
        <dbReference type="ARBA" id="ARBA00022617"/>
    </source>
</evidence>
<feature type="domain" description="Cytochrome c" evidence="6">
    <location>
        <begin position="870"/>
        <end position="1007"/>
    </location>
</feature>
<protein>
    <submittedName>
        <fullName evidence="7">Sorbosone dehydrogenase</fullName>
    </submittedName>
</protein>
<dbReference type="InterPro" id="IPR009056">
    <property type="entry name" value="Cyt_c-like_dom"/>
</dbReference>
<dbReference type="PANTHER" id="PTHR33546">
    <property type="entry name" value="LARGE, MULTIFUNCTIONAL SECRETED PROTEIN-RELATED"/>
    <property type="match status" value="1"/>
</dbReference>
<dbReference type="EMBL" id="CP025958">
    <property type="protein sequence ID" value="AWM36109.1"/>
    <property type="molecule type" value="Genomic_DNA"/>
</dbReference>
<dbReference type="AlphaFoldDB" id="A0A2Z3GPA2"/>
<gene>
    <name evidence="7" type="ORF">C1280_03210</name>
</gene>
<feature type="signal peptide" evidence="5">
    <location>
        <begin position="1"/>
        <end position="19"/>
    </location>
</feature>
<keyword evidence="1 4" id="KW-0349">Heme</keyword>
<name>A0A2Z3GPA2_9BACT</name>
<dbReference type="GO" id="GO:0009055">
    <property type="term" value="F:electron transfer activity"/>
    <property type="evidence" value="ECO:0007669"/>
    <property type="project" value="InterPro"/>
</dbReference>
<evidence type="ECO:0000259" key="6">
    <source>
        <dbReference type="PROSITE" id="PS51007"/>
    </source>
</evidence>
<dbReference type="Gene3D" id="2.120.10.30">
    <property type="entry name" value="TolB, C-terminal domain"/>
    <property type="match status" value="1"/>
</dbReference>
<dbReference type="PANTHER" id="PTHR33546:SF1">
    <property type="entry name" value="LARGE, MULTIFUNCTIONAL SECRETED PROTEIN"/>
    <property type="match status" value="1"/>
</dbReference>
<sequence length="1166" mass="126577">MRTYTLSLLLALVPSVALAQTNATVPDPDPELERKTFIVAPGFEVTLWAADPLLAKPIQMNFDPQGRLWVASSEHYPQIKPGEKANDKIIVLEDTKGTGRADKTTVFADGLLIPTGLEPGDGGVYVANSTELVHLSASKPGGKADTKRVLLSGFGTEDTHHIIHTFRWGPDCRLYFNQSIYIHSHVETPTGVKRLNAGGIWRFNPDKTELDVFARGWVNTWGHAFDKYGQSFATDGAGGEGINHVVPGGYYLTSQGPHAQRLLHGLNPGSPKYCGLEIISGRHFPDDWQGDLITNDFRGHRVCRFKLQDDGSTFASREMTEVIKSNHPAFRPIDVKMGPDGALYIADWYNPIIQHGEVDFRDPRRDKTHGRIWRVTAKGRDLVKPPKLVDATVPELLEQLKAPEQWTRQQAKRVLKERGAEKVLPEVDKYLRGVDLPQLANQHQFLEIMWLGDALGEFHRPPGQDASTLRLLRSLPLASKDSDIVATGIRRFGQSFTLAWAQGSTRSGITDGCQHASPRVRLEAVRAAAQMQSAWGVEAALGALDKPMDRTLDYALWLTVRELEPYWLPEFQAGRLTFGGDAKKLAFALNAIGNKDTVKPVLALIDGGKVPKENVRGLYLLLAQIGGPEELRRVVQFADVGDPLSDGDRFALMRAVEDAVRQRKVGPAKNAAGALRPFILGRLNTPAAQPALQLAGLWKLEELREDLQGVASATKAAITITAELRAAGLEGLISFGDARAKTFITSLCNKEHAPEIRRLAIAALTGLDASSAAMKATEFLADAKPDEELTDLFAAFVNRKGGAATLAKALTGKKFAPDVAKIGLKAVRANGQPADDLVAALTKAGGLDAPRKPPTDAEVKALTADALKTGDAARGEVVFRRKELQCVACHAYGGAGGQVGPDLTSIGASAQPDYLVDSLLLPHKAIKEGFDVTRVVTVEDKVLQGIKIREANGLLVLRTAEDKEITVPVKDIAEQSKSTKSLMPEGLTDPLTKQDFADLVKYLSELGKVGGSYAPSKARLVRRWQVIDPSPTNLNAFRRARVSAAAEPDAPFTWSQGYSKTSGDLPLAELPKFTVWADTAPQSVVRFQLDVTTAGAAKLKFNAIAGLTAYVGNVPVEPKPETVLDLKTGVQTVTILIDRSKRTDDLRIELDDVEKSPARVAVVGGK</sequence>
<evidence type="ECO:0000256" key="2">
    <source>
        <dbReference type="ARBA" id="ARBA00022723"/>
    </source>
</evidence>
<proteinExistence type="predicted"/>
<dbReference type="PROSITE" id="PS51007">
    <property type="entry name" value="CYTC"/>
    <property type="match status" value="1"/>
</dbReference>
<dbReference type="InterPro" id="IPR013428">
    <property type="entry name" value="Membrane-bound_put_N"/>
</dbReference>
<organism evidence="7 8">
    <name type="scientific">Gemmata obscuriglobus</name>
    <dbReference type="NCBI Taxonomy" id="114"/>
    <lineage>
        <taxon>Bacteria</taxon>
        <taxon>Pseudomonadati</taxon>
        <taxon>Planctomycetota</taxon>
        <taxon>Planctomycetia</taxon>
        <taxon>Gemmatales</taxon>
        <taxon>Gemmataceae</taxon>
        <taxon>Gemmata</taxon>
    </lineage>
</organism>
<keyword evidence="5" id="KW-0732">Signal</keyword>
<accession>A0A2Z3GPA2</accession>
<keyword evidence="2 4" id="KW-0479">Metal-binding</keyword>
<evidence type="ECO:0000256" key="4">
    <source>
        <dbReference type="PROSITE-ProRule" id="PRU00433"/>
    </source>
</evidence>
<evidence type="ECO:0000256" key="3">
    <source>
        <dbReference type="ARBA" id="ARBA00023004"/>
    </source>
</evidence>
<evidence type="ECO:0000256" key="5">
    <source>
        <dbReference type="SAM" id="SignalP"/>
    </source>
</evidence>
<dbReference type="InterPro" id="IPR036909">
    <property type="entry name" value="Cyt_c-like_dom_sf"/>
</dbReference>
<dbReference type="RefSeq" id="WP_109570771.1">
    <property type="nucleotide sequence ID" value="NZ_CP025958.1"/>
</dbReference>
<dbReference type="GO" id="GO:0020037">
    <property type="term" value="F:heme binding"/>
    <property type="evidence" value="ECO:0007669"/>
    <property type="project" value="InterPro"/>
</dbReference>
<dbReference type="KEGG" id="gog:C1280_03210"/>
<dbReference type="InterPro" id="IPR011041">
    <property type="entry name" value="Quinoprot_gluc/sorb_DH_b-prop"/>
</dbReference>
<dbReference type="Gene3D" id="1.10.760.10">
    <property type="entry name" value="Cytochrome c-like domain"/>
    <property type="match status" value="1"/>
</dbReference>
<dbReference type="NCBIfam" id="TIGR02603">
    <property type="entry name" value="CxxCH_TIGR02603"/>
    <property type="match status" value="1"/>
</dbReference>
<dbReference type="InterPro" id="IPR055557">
    <property type="entry name" value="DUF7133"/>
</dbReference>
<dbReference type="NCBIfam" id="TIGR02604">
    <property type="entry name" value="Piru_Ver_Nterm"/>
    <property type="match status" value="1"/>
</dbReference>
<keyword evidence="8" id="KW-1185">Reference proteome</keyword>
<evidence type="ECO:0000313" key="8">
    <source>
        <dbReference type="Proteomes" id="UP000245802"/>
    </source>
</evidence>
<dbReference type="InterPro" id="IPR011042">
    <property type="entry name" value="6-blade_b-propeller_TolB-like"/>
</dbReference>
<dbReference type="Gene3D" id="1.25.10.10">
    <property type="entry name" value="Leucine-rich Repeat Variant"/>
    <property type="match status" value="1"/>
</dbReference>
<dbReference type="OrthoDB" id="228131at2"/>
<dbReference type="SUPFAM" id="SSF50952">
    <property type="entry name" value="Soluble quinoprotein glucose dehydrogenase"/>
    <property type="match status" value="1"/>
</dbReference>